<organism evidence="1 2">
    <name type="scientific">Rhodovulum kholense</name>
    <dbReference type="NCBI Taxonomy" id="453584"/>
    <lineage>
        <taxon>Bacteria</taxon>
        <taxon>Pseudomonadati</taxon>
        <taxon>Pseudomonadota</taxon>
        <taxon>Alphaproteobacteria</taxon>
        <taxon>Rhodobacterales</taxon>
        <taxon>Paracoccaceae</taxon>
        <taxon>Rhodovulum</taxon>
    </lineage>
</organism>
<dbReference type="PIRSF" id="PIRSF030771">
    <property type="entry name" value="UCP030771"/>
    <property type="match status" value="1"/>
</dbReference>
<gene>
    <name evidence="1" type="ORF">C8N38_11391</name>
</gene>
<sequence>MKNFLSHGEAVTLPAPADLVSGAGVLVGTIFGVAQADAASGAPVVLVRRGLFTLPKTAAQAWTPGAKVYWDGAQCTTVASGNTLIGAAAAAAANPSETGTVLLDGTIR</sequence>
<dbReference type="InterPro" id="IPR011231">
    <property type="entry name" value="Phage_VT1-Sakai_H0018"/>
</dbReference>
<name>A0A8E3AQM2_9RHOB</name>
<dbReference type="OrthoDB" id="5365964at2"/>
<dbReference type="RefSeq" id="WP_108028141.1">
    <property type="nucleotide sequence ID" value="NZ_QAYC01000013.1"/>
</dbReference>
<comment type="caution">
    <text evidence="1">The sequence shown here is derived from an EMBL/GenBank/DDBJ whole genome shotgun (WGS) entry which is preliminary data.</text>
</comment>
<dbReference type="AlphaFoldDB" id="A0A8E3AQM2"/>
<evidence type="ECO:0000313" key="1">
    <source>
        <dbReference type="EMBL" id="PTW45690.1"/>
    </source>
</evidence>
<dbReference type="Proteomes" id="UP000244037">
    <property type="component" value="Unassembled WGS sequence"/>
</dbReference>
<reference evidence="1 2" key="1">
    <citation type="submission" date="2018-04" db="EMBL/GenBank/DDBJ databases">
        <title>Genomic Encyclopedia of Archaeal and Bacterial Type Strains, Phase II (KMG-II): from individual species to whole genera.</title>
        <authorList>
            <person name="Goeker M."/>
        </authorList>
    </citation>
    <scope>NUCLEOTIDE SEQUENCE [LARGE SCALE GENOMIC DNA]</scope>
    <source>
        <strain evidence="1 2">DSM 19783</strain>
    </source>
</reference>
<accession>A0A8E3AQM2</accession>
<keyword evidence="2" id="KW-1185">Reference proteome</keyword>
<proteinExistence type="predicted"/>
<protein>
    <submittedName>
        <fullName evidence="1">Putative RecA/RadA family phage recombinase</fullName>
    </submittedName>
</protein>
<dbReference type="EMBL" id="QAYC01000013">
    <property type="protein sequence ID" value="PTW45690.1"/>
    <property type="molecule type" value="Genomic_DNA"/>
</dbReference>
<dbReference type="Pfam" id="PF09956">
    <property type="entry name" value="Phage_cement_2"/>
    <property type="match status" value="1"/>
</dbReference>
<evidence type="ECO:0000313" key="2">
    <source>
        <dbReference type="Proteomes" id="UP000244037"/>
    </source>
</evidence>